<proteinExistence type="predicted"/>
<sequence>MIGKVTIGSSFGGVIRYAMEKQGASLLLAEGVRTNEVRSVIDDFNMQRKLNPDLTKAVGHISLSWSKEDAARLSPETMKQRALEYMEKMKITGTQFILVEHQDKYHPHLHIIYNRVNNEGKTISDRFQKERNHKVCEEITLKYGYYFGKGKQQVNRQQLKGADEVRYELYDTIKAASATAGSWNELRAKLERQGIQTIFKYKSGTSEIQGVSFAKGDLQFKGSKIDRSLSFGKLDALLRHNQKLMMSQQFRMQPQYPPDYSQERFRLVTLPQQIPDDRILDDLLRPVQQFDQQSLNPSKKKKRKKYLGQSL</sequence>
<evidence type="ECO:0000313" key="4">
    <source>
        <dbReference type="Proteomes" id="UP001055420"/>
    </source>
</evidence>
<evidence type="ECO:0000313" key="5">
    <source>
        <dbReference type="Proteomes" id="UP001139411"/>
    </source>
</evidence>
<evidence type="ECO:0000313" key="3">
    <source>
        <dbReference type="EMBL" id="USJ30586.1"/>
    </source>
</evidence>
<feature type="domain" description="MobA/VirD2-like nuclease" evidence="1">
    <location>
        <begin position="17"/>
        <end position="144"/>
    </location>
</feature>
<dbReference type="Pfam" id="PF03432">
    <property type="entry name" value="Relaxase"/>
    <property type="match status" value="1"/>
</dbReference>
<dbReference type="RefSeq" id="WP_235166402.1">
    <property type="nucleotide sequence ID" value="NZ_CP098805.1"/>
</dbReference>
<reference evidence="2" key="1">
    <citation type="submission" date="2022-01" db="EMBL/GenBank/DDBJ databases">
        <title>Novel species in genus Dyadobacter.</title>
        <authorList>
            <person name="Ma C."/>
        </authorList>
    </citation>
    <scope>NUCLEOTIDE SEQUENCE</scope>
    <source>
        <strain evidence="3">CY22</strain>
        <strain evidence="2">CY357</strain>
    </source>
</reference>
<evidence type="ECO:0000259" key="1">
    <source>
        <dbReference type="Pfam" id="PF03432"/>
    </source>
</evidence>
<dbReference type="AlphaFoldDB" id="A0A9X1QJW2"/>
<protein>
    <submittedName>
        <fullName evidence="2">Relaxase/mobilization nuclease domain-containing protein</fullName>
    </submittedName>
</protein>
<dbReference type="Proteomes" id="UP001055420">
    <property type="component" value="Chromosome"/>
</dbReference>
<evidence type="ECO:0000313" key="2">
    <source>
        <dbReference type="EMBL" id="MCF2501573.1"/>
    </source>
</evidence>
<name>A0A9X1QJW2_9BACT</name>
<dbReference type="EMBL" id="JAKFFV010000022">
    <property type="protein sequence ID" value="MCF2501573.1"/>
    <property type="molecule type" value="Genomic_DNA"/>
</dbReference>
<organism evidence="2 5">
    <name type="scientific">Dyadobacter chenhuakuii</name>
    <dbReference type="NCBI Taxonomy" id="2909339"/>
    <lineage>
        <taxon>Bacteria</taxon>
        <taxon>Pseudomonadati</taxon>
        <taxon>Bacteroidota</taxon>
        <taxon>Cytophagia</taxon>
        <taxon>Cytophagales</taxon>
        <taxon>Spirosomataceae</taxon>
        <taxon>Dyadobacter</taxon>
    </lineage>
</organism>
<dbReference type="EMBL" id="CP098805">
    <property type="protein sequence ID" value="USJ30586.1"/>
    <property type="molecule type" value="Genomic_DNA"/>
</dbReference>
<dbReference type="InterPro" id="IPR005094">
    <property type="entry name" value="Endonuclease_MobA/VirD2"/>
</dbReference>
<dbReference type="Proteomes" id="UP001139411">
    <property type="component" value="Unassembled WGS sequence"/>
</dbReference>
<gene>
    <name evidence="2" type="ORF">L0661_24865</name>
    <name evidence="3" type="ORF">NFI80_22340</name>
</gene>
<accession>A0A9X1QJW2</accession>
<keyword evidence="4" id="KW-1185">Reference proteome</keyword>